<evidence type="ECO:0000256" key="1">
    <source>
        <dbReference type="SAM" id="Phobius"/>
    </source>
</evidence>
<dbReference type="RefSeq" id="WP_255036557.1">
    <property type="nucleotide sequence ID" value="NZ_RJUF01000015.1"/>
</dbReference>
<accession>A0AAE3H121</accession>
<keyword evidence="3" id="KW-1185">Reference proteome</keyword>
<feature type="transmembrane region" description="Helical" evidence="1">
    <location>
        <begin position="6"/>
        <end position="25"/>
    </location>
</feature>
<sequence length="196" mass="20760">MQISHVISDVILAAIGIYVFFVYLSKLNLTSTVLWESFVLSVTAAAIFGAITFAGYPDANPISLFFQKLATITGGVGLVGATFALVSGSDLSKIACYTLLTIGFFLFALSEGFGLTKIGAYTPIVAMSLVVILAILGFTKGKTMVSVWLLIGVAFFALGTFRTQIFGKGDLTIDIFHYLTAGGILSLGMANRKKTA</sequence>
<proteinExistence type="predicted"/>
<dbReference type="Proteomes" id="UP001204144">
    <property type="component" value="Unassembled WGS sequence"/>
</dbReference>
<name>A0AAE3H121_9BACT</name>
<organism evidence="2 3">
    <name type="scientific">Lacihabitans soyangensis</name>
    <dbReference type="NCBI Taxonomy" id="869394"/>
    <lineage>
        <taxon>Bacteria</taxon>
        <taxon>Pseudomonadati</taxon>
        <taxon>Bacteroidota</taxon>
        <taxon>Cytophagia</taxon>
        <taxon>Cytophagales</taxon>
        <taxon>Leadbetterellaceae</taxon>
        <taxon>Lacihabitans</taxon>
    </lineage>
</organism>
<protein>
    <submittedName>
        <fullName evidence="2">Uncharacterized protein</fullName>
    </submittedName>
</protein>
<feature type="transmembrane region" description="Helical" evidence="1">
    <location>
        <begin position="69"/>
        <end position="87"/>
    </location>
</feature>
<evidence type="ECO:0000313" key="2">
    <source>
        <dbReference type="EMBL" id="MCP9762783.1"/>
    </source>
</evidence>
<gene>
    <name evidence="2" type="ORF">EGI31_07425</name>
</gene>
<feature type="transmembrane region" description="Helical" evidence="1">
    <location>
        <begin position="37"/>
        <end position="57"/>
    </location>
</feature>
<reference evidence="2 3" key="1">
    <citation type="submission" date="2018-11" db="EMBL/GenBank/DDBJ databases">
        <title>Novel bacteria species description.</title>
        <authorList>
            <person name="Han J.-H."/>
        </authorList>
    </citation>
    <scope>NUCLEOTIDE SEQUENCE [LARGE SCALE GENOMIC DNA]</scope>
    <source>
        <strain evidence="2 3">KCTC23259</strain>
    </source>
</reference>
<dbReference type="AlphaFoldDB" id="A0AAE3H121"/>
<keyword evidence="1" id="KW-1133">Transmembrane helix</keyword>
<feature type="transmembrane region" description="Helical" evidence="1">
    <location>
        <begin position="94"/>
        <end position="114"/>
    </location>
</feature>
<feature type="transmembrane region" description="Helical" evidence="1">
    <location>
        <begin position="120"/>
        <end position="138"/>
    </location>
</feature>
<feature type="transmembrane region" description="Helical" evidence="1">
    <location>
        <begin position="171"/>
        <end position="190"/>
    </location>
</feature>
<dbReference type="EMBL" id="RJUF01000015">
    <property type="protein sequence ID" value="MCP9762783.1"/>
    <property type="molecule type" value="Genomic_DNA"/>
</dbReference>
<comment type="caution">
    <text evidence="2">The sequence shown here is derived from an EMBL/GenBank/DDBJ whole genome shotgun (WGS) entry which is preliminary data.</text>
</comment>
<feature type="transmembrane region" description="Helical" evidence="1">
    <location>
        <begin position="145"/>
        <end position="165"/>
    </location>
</feature>
<keyword evidence="1" id="KW-0472">Membrane</keyword>
<keyword evidence="1" id="KW-0812">Transmembrane</keyword>
<evidence type="ECO:0000313" key="3">
    <source>
        <dbReference type="Proteomes" id="UP001204144"/>
    </source>
</evidence>